<evidence type="ECO:0000313" key="1">
    <source>
        <dbReference type="EMBL" id="QMV33197.1"/>
    </source>
</evidence>
<keyword evidence="2" id="KW-1185">Reference proteome</keyword>
<dbReference type="Proteomes" id="UP000515274">
    <property type="component" value="Segment"/>
</dbReference>
<reference evidence="1 2" key="1">
    <citation type="submission" date="2020-07" db="EMBL/GenBank/DDBJ databases">
        <title>Ralstonia phages.</title>
        <authorList>
            <person name="Trotereau A."/>
            <person name="Boyer C."/>
            <person name="Torres-Barcelo C."/>
        </authorList>
    </citation>
    <scope>NUCLEOTIDE SEQUENCE [LARGE SCALE GENOMIC DNA]</scope>
</reference>
<protein>
    <submittedName>
        <fullName evidence="1">Uncharacterized protein</fullName>
    </submittedName>
</protein>
<name>A0A7G5BA74_9CAUD</name>
<proteinExistence type="predicted"/>
<evidence type="ECO:0000313" key="2">
    <source>
        <dbReference type="Proteomes" id="UP000515274"/>
    </source>
</evidence>
<accession>A0A7G5BA74</accession>
<organism evidence="1 2">
    <name type="scientific">Ralstonia phage Gerry</name>
    <dbReference type="NCBI Taxonomy" id="2759727"/>
    <lineage>
        <taxon>Viruses</taxon>
        <taxon>Duplodnaviria</taxon>
        <taxon>Heunggongvirae</taxon>
        <taxon>Uroviricota</taxon>
        <taxon>Caudoviricetes</taxon>
        <taxon>Cimandefvirus</taxon>
        <taxon>Cimandefvirus Ggerry</taxon>
    </lineage>
</organism>
<gene>
    <name evidence="1" type="ORF">23F_00035</name>
</gene>
<sequence>MSWLFSRALVGEYSEGTCSDGELSVLSSESHTPQAYLPPDRMMAFSRLSRFGMTFGHLTASHGEALLTSYLAGFLVRPIAQRLRAKILQTTSGRKCDGSWQMSLPGTYLPRTYQTKRLTQRATTSRRWVSQPLPLPLERMTWVVTTFGRDIGFLHTPTTKANYSAASMQKWPSARSFVTVFGRPDPINQEWLMGWPLGWTDIQPLGTDRFQSWLSAHSLPYALHEAA</sequence>
<dbReference type="EMBL" id="MT740739">
    <property type="protein sequence ID" value="QMV33197.1"/>
    <property type="molecule type" value="Genomic_DNA"/>
</dbReference>